<accession>A0ABR0ARA5</accession>
<sequence>MDTNKWTVGHGEMRKRTAVDKLWTYTCGLASKITKQTTVYPYNKIPNPHIKPSNYFCQPVVPAVVSLVTAASETGLLLLSISDGCTRCSSQCTLARSEKGHVTSCTPPGCQKMNVTLDNTVFTSELILIRFRVVKIFDKADF</sequence>
<comment type="caution">
    <text evidence="1">The sequence shown here is derived from an EMBL/GenBank/DDBJ whole genome shotgun (WGS) entry which is preliminary data.</text>
</comment>
<dbReference type="EMBL" id="JAOYFB010000038">
    <property type="protein sequence ID" value="KAK4027610.1"/>
    <property type="molecule type" value="Genomic_DNA"/>
</dbReference>
<keyword evidence="2" id="KW-1185">Reference proteome</keyword>
<organism evidence="1 2">
    <name type="scientific">Daphnia magna</name>
    <dbReference type="NCBI Taxonomy" id="35525"/>
    <lineage>
        <taxon>Eukaryota</taxon>
        <taxon>Metazoa</taxon>
        <taxon>Ecdysozoa</taxon>
        <taxon>Arthropoda</taxon>
        <taxon>Crustacea</taxon>
        <taxon>Branchiopoda</taxon>
        <taxon>Diplostraca</taxon>
        <taxon>Cladocera</taxon>
        <taxon>Anomopoda</taxon>
        <taxon>Daphniidae</taxon>
        <taxon>Daphnia</taxon>
    </lineage>
</organism>
<proteinExistence type="predicted"/>
<evidence type="ECO:0000313" key="2">
    <source>
        <dbReference type="Proteomes" id="UP001234178"/>
    </source>
</evidence>
<dbReference type="Proteomes" id="UP001234178">
    <property type="component" value="Unassembled WGS sequence"/>
</dbReference>
<name>A0ABR0ARA5_9CRUS</name>
<reference evidence="1 2" key="1">
    <citation type="journal article" date="2023" name="Nucleic Acids Res.">
        <title>The hologenome of Daphnia magna reveals possible DNA methylation and microbiome-mediated evolution of the host genome.</title>
        <authorList>
            <person name="Chaturvedi A."/>
            <person name="Li X."/>
            <person name="Dhandapani V."/>
            <person name="Marshall H."/>
            <person name="Kissane S."/>
            <person name="Cuenca-Cambronero M."/>
            <person name="Asole G."/>
            <person name="Calvet F."/>
            <person name="Ruiz-Romero M."/>
            <person name="Marangio P."/>
            <person name="Guigo R."/>
            <person name="Rago D."/>
            <person name="Mirbahai L."/>
            <person name="Eastwood N."/>
            <person name="Colbourne J.K."/>
            <person name="Zhou J."/>
            <person name="Mallon E."/>
            <person name="Orsini L."/>
        </authorList>
    </citation>
    <scope>NUCLEOTIDE SEQUENCE [LARGE SCALE GENOMIC DNA]</scope>
    <source>
        <strain evidence="1">LRV0_1</strain>
    </source>
</reference>
<gene>
    <name evidence="1" type="ORF">OUZ56_016658</name>
</gene>
<evidence type="ECO:0000313" key="1">
    <source>
        <dbReference type="EMBL" id="KAK4027610.1"/>
    </source>
</evidence>
<protein>
    <submittedName>
        <fullName evidence="1">Uncharacterized protein</fullName>
    </submittedName>
</protein>